<organism evidence="2 3">
    <name type="scientific">Symbiodinium pilosum</name>
    <name type="common">Dinoflagellate</name>
    <dbReference type="NCBI Taxonomy" id="2952"/>
    <lineage>
        <taxon>Eukaryota</taxon>
        <taxon>Sar</taxon>
        <taxon>Alveolata</taxon>
        <taxon>Dinophyceae</taxon>
        <taxon>Suessiales</taxon>
        <taxon>Symbiodiniaceae</taxon>
        <taxon>Symbiodinium</taxon>
    </lineage>
</organism>
<feature type="coiled-coil region" evidence="1">
    <location>
        <begin position="109"/>
        <end position="136"/>
    </location>
</feature>
<sequence>AELAALRRMEQETGERAALQIAQKIYKKIVDDNMKWCLDNWHRIIKKEKSQKKEEEAKRKHQDELDRIRREELEKKDKAAQKLSDQMFKKYWDDNVGVVVEMWRRQAVLTKETKARRKHEEELARLKRSHKEVGTKAALEIAGRMSKAHCDSLLKLSVSSWRVWAHQTISTRKEEEAKKKYEQDMARIRRLEIEKADKAAEVAGLNMFRKVMSDNLGVIVAEWKDLTKNELLHRNDIDNLKKDANGKG</sequence>
<dbReference type="Proteomes" id="UP000649617">
    <property type="component" value="Unassembled WGS sequence"/>
</dbReference>
<evidence type="ECO:0000256" key="1">
    <source>
        <dbReference type="SAM" id="Coils"/>
    </source>
</evidence>
<name>A0A812X5B3_SYMPI</name>
<protein>
    <submittedName>
        <fullName evidence="2">Uncharacterized protein</fullName>
    </submittedName>
</protein>
<accession>A0A812X5B3</accession>
<dbReference type="AlphaFoldDB" id="A0A812X5B3"/>
<reference evidence="2" key="1">
    <citation type="submission" date="2021-02" db="EMBL/GenBank/DDBJ databases">
        <authorList>
            <person name="Dougan E. K."/>
            <person name="Rhodes N."/>
            <person name="Thang M."/>
            <person name="Chan C."/>
        </authorList>
    </citation>
    <scope>NUCLEOTIDE SEQUENCE</scope>
</reference>
<dbReference type="EMBL" id="CAJNIZ010044913">
    <property type="protein sequence ID" value="CAE7704882.1"/>
    <property type="molecule type" value="Genomic_DNA"/>
</dbReference>
<feature type="coiled-coil region" evidence="1">
    <location>
        <begin position="38"/>
        <end position="78"/>
    </location>
</feature>
<comment type="caution">
    <text evidence="2">The sequence shown here is derived from an EMBL/GenBank/DDBJ whole genome shotgun (WGS) entry which is preliminary data.</text>
</comment>
<feature type="non-terminal residue" evidence="2">
    <location>
        <position position="248"/>
    </location>
</feature>
<gene>
    <name evidence="2" type="ORF">SPIL2461_LOCUS19880</name>
</gene>
<evidence type="ECO:0000313" key="3">
    <source>
        <dbReference type="Proteomes" id="UP000649617"/>
    </source>
</evidence>
<keyword evidence="1" id="KW-0175">Coiled coil</keyword>
<keyword evidence="3" id="KW-1185">Reference proteome</keyword>
<dbReference type="OrthoDB" id="445934at2759"/>
<proteinExistence type="predicted"/>
<evidence type="ECO:0000313" key="2">
    <source>
        <dbReference type="EMBL" id="CAE7704882.1"/>
    </source>
</evidence>